<evidence type="ECO:0000256" key="5">
    <source>
        <dbReference type="SAM" id="Phobius"/>
    </source>
</evidence>
<feature type="repeat" description="ANK" evidence="3">
    <location>
        <begin position="465"/>
        <end position="497"/>
    </location>
</feature>
<keyword evidence="2 3" id="KW-0040">ANK repeat</keyword>
<name>A0ABT0GLF5_9GAMM</name>
<feature type="repeat" description="ANK" evidence="3">
    <location>
        <begin position="1060"/>
        <end position="1092"/>
    </location>
</feature>
<feature type="transmembrane region" description="Helical" evidence="5">
    <location>
        <begin position="102"/>
        <end position="123"/>
    </location>
</feature>
<feature type="repeat" description="ANK" evidence="3">
    <location>
        <begin position="875"/>
        <end position="907"/>
    </location>
</feature>
<dbReference type="InterPro" id="IPR051165">
    <property type="entry name" value="Multifunctional_ANK_Repeat"/>
</dbReference>
<dbReference type="InterPro" id="IPR002110">
    <property type="entry name" value="Ankyrin_rpt"/>
</dbReference>
<evidence type="ECO:0000313" key="7">
    <source>
        <dbReference type="Proteomes" id="UP001431449"/>
    </source>
</evidence>
<keyword evidence="5" id="KW-0812">Transmembrane</keyword>
<dbReference type="PANTHER" id="PTHR24123:SF134">
    <property type="entry name" value="PFS DOMAIN-CONTAINING PROTEIN"/>
    <property type="match status" value="1"/>
</dbReference>
<organism evidence="6 7">
    <name type="scientific">Pseudomarimonas salicorniae</name>
    <dbReference type="NCBI Taxonomy" id="2933270"/>
    <lineage>
        <taxon>Bacteria</taxon>
        <taxon>Pseudomonadati</taxon>
        <taxon>Pseudomonadota</taxon>
        <taxon>Gammaproteobacteria</taxon>
        <taxon>Lysobacterales</taxon>
        <taxon>Lysobacteraceae</taxon>
        <taxon>Pseudomarimonas</taxon>
    </lineage>
</organism>
<evidence type="ECO:0000256" key="3">
    <source>
        <dbReference type="PROSITE-ProRule" id="PRU00023"/>
    </source>
</evidence>
<keyword evidence="5" id="KW-0472">Membrane</keyword>
<evidence type="ECO:0000313" key="6">
    <source>
        <dbReference type="EMBL" id="MCK7595372.1"/>
    </source>
</evidence>
<dbReference type="PANTHER" id="PTHR24123">
    <property type="entry name" value="ANKYRIN REPEAT-CONTAINING"/>
    <property type="match status" value="1"/>
</dbReference>
<comment type="caution">
    <text evidence="6">The sequence shown here is derived from an EMBL/GenBank/DDBJ whole genome shotgun (WGS) entry which is preliminary data.</text>
</comment>
<keyword evidence="5" id="KW-1133">Transmembrane helix</keyword>
<sequence length="1133" mass="118411">MANEPAAEGRTGAAILCYLGGALSGSAALFVDWRAGVGLSLLGLGLLSAAMALGLGHAPEGALGRTLLRRLPVGLLCLVLTVGAVAALTALPLWWLLREAQLVAVLALSVSAALAWLALWRIWPFWLLAFVDRAPRAGWLGPLDCWRAARRLVERDPSFPRGMLAALLVLLLLSVSALGVGLSDGFGWELGAGVALGWWWLLAPALAFVLTALIEPARLAAPQNGGPADPTRERRPEPVDPVILPATPEVGSATRPGLMQGDPSARLVAAARLGRIDEAIAALDAGADPHQLPGADERDQRTLAMLASILPDTRLLRRLIAAGVDINRRHQGLTPLLAATRDSLRGRPDAVMTLLANGADPRDVDGEGRTPLHFAALVAEPDVAALLLDAGAPLEALNRDGYSPLGVACGCGNWRIARFLVERKARPEPPGGQPALLAAASGEDDPAGVQLLLRHKAKVDARGRLGRTALLSASLAGNAAIVGELLGAGANPDLADEHGIPPLLEAARAGANGVLEQLTGSGLRTDVADSHGRNALVVACQSPRADAETVALLRAMGVDPSQRAGDGRSALECAVAQARWPLVAVLDPGYPLPGALDELADGGGGEALIAAVDHDPRPFAERLASAFDDRDEARAELLLRSPEADAAIRWKAVRTFDDREHPARVARQLGAFGVPELESANRLAEALGEGRVALARGLLDRGVSASGLRLAEAISRLPPGASAEAESLFRHLLGAGADACAPSDGLSALIAAVNRGWHDLCADLLQRGAALQHADRRGWTALHHAAAAGDAESVALLLRAGARLDARSVDGCTAYGLALRHGRHDILDWLDWHDWKPPGRRLRDADLIDAAAQGDSAAVERLLLLGLEIDARDGKGATALLRACGGGHAACVGLLLQRGADSAVAADSGATCLSAAISMRHRSVVERLLDSGADPDQPLPGEVTPLMVAAALGLADMIELLLARGARPGLRDAQGNHALHALAQWGFTARDRARATACWRALLSADPAAADSDGADGLSPLLLLLGARADPGHPADEDCLRLQLDVLLGQPVDLDRRDGRGFGPLHLCALHGQLAALRRLLEAGADREARDSLNRRPQEIAVMRGFVDLAAELEPADRHRATPPSLARFLNKP</sequence>
<feature type="repeat" description="ANK" evidence="3">
    <location>
        <begin position="777"/>
        <end position="809"/>
    </location>
</feature>
<keyword evidence="7" id="KW-1185">Reference proteome</keyword>
<protein>
    <submittedName>
        <fullName evidence="6">Ankyrin repeat domain-containing protein</fullName>
    </submittedName>
</protein>
<feature type="transmembrane region" description="Helical" evidence="5">
    <location>
        <begin position="37"/>
        <end position="59"/>
    </location>
</feature>
<feature type="repeat" description="ANK" evidence="3">
    <location>
        <begin position="908"/>
        <end position="936"/>
    </location>
</feature>
<feature type="repeat" description="ANK" evidence="3">
    <location>
        <begin position="941"/>
        <end position="973"/>
    </location>
</feature>
<dbReference type="Gene3D" id="1.25.40.20">
    <property type="entry name" value="Ankyrin repeat-containing domain"/>
    <property type="match status" value="7"/>
</dbReference>
<dbReference type="EMBL" id="JALNMH010000016">
    <property type="protein sequence ID" value="MCK7595372.1"/>
    <property type="molecule type" value="Genomic_DNA"/>
</dbReference>
<gene>
    <name evidence="6" type="ORF">M0G41_17060</name>
</gene>
<feature type="transmembrane region" description="Helical" evidence="5">
    <location>
        <begin position="164"/>
        <end position="183"/>
    </location>
</feature>
<feature type="transmembrane region" description="Helical" evidence="5">
    <location>
        <begin position="195"/>
        <end position="214"/>
    </location>
</feature>
<dbReference type="PROSITE" id="PS50297">
    <property type="entry name" value="ANK_REP_REGION"/>
    <property type="match status" value="7"/>
</dbReference>
<keyword evidence="1" id="KW-0677">Repeat</keyword>
<feature type="transmembrane region" description="Helical" evidence="5">
    <location>
        <begin position="12"/>
        <end position="31"/>
    </location>
</feature>
<accession>A0ABT0GLF5</accession>
<reference evidence="6" key="1">
    <citation type="submission" date="2022-04" db="EMBL/GenBank/DDBJ databases">
        <title>Lysobacter sp. CAU 1642 isolated from sea sand.</title>
        <authorList>
            <person name="Kim W."/>
        </authorList>
    </citation>
    <scope>NUCLEOTIDE SEQUENCE</scope>
    <source>
        <strain evidence="6">CAU 1642</strain>
    </source>
</reference>
<dbReference type="Pfam" id="PF12796">
    <property type="entry name" value="Ank_2"/>
    <property type="match status" value="3"/>
</dbReference>
<dbReference type="Proteomes" id="UP001431449">
    <property type="component" value="Unassembled WGS sequence"/>
</dbReference>
<dbReference type="SMART" id="SM00248">
    <property type="entry name" value="ANK"/>
    <property type="match status" value="15"/>
</dbReference>
<dbReference type="Pfam" id="PF00023">
    <property type="entry name" value="Ank"/>
    <property type="match status" value="3"/>
</dbReference>
<dbReference type="PROSITE" id="PS50088">
    <property type="entry name" value="ANK_REPEAT"/>
    <property type="match status" value="7"/>
</dbReference>
<feature type="transmembrane region" description="Helical" evidence="5">
    <location>
        <begin position="71"/>
        <end position="96"/>
    </location>
</feature>
<evidence type="ECO:0000256" key="2">
    <source>
        <dbReference type="ARBA" id="ARBA00023043"/>
    </source>
</evidence>
<dbReference type="RefSeq" id="WP_248211262.1">
    <property type="nucleotide sequence ID" value="NZ_JALNMH010000016.1"/>
</dbReference>
<feature type="repeat" description="ANK" evidence="3">
    <location>
        <begin position="367"/>
        <end position="399"/>
    </location>
</feature>
<evidence type="ECO:0000256" key="1">
    <source>
        <dbReference type="ARBA" id="ARBA00022737"/>
    </source>
</evidence>
<evidence type="ECO:0000256" key="4">
    <source>
        <dbReference type="SAM" id="MobiDB-lite"/>
    </source>
</evidence>
<dbReference type="InterPro" id="IPR036770">
    <property type="entry name" value="Ankyrin_rpt-contain_sf"/>
</dbReference>
<feature type="region of interest" description="Disordered" evidence="4">
    <location>
        <begin position="221"/>
        <end position="258"/>
    </location>
</feature>
<proteinExistence type="predicted"/>
<dbReference type="SUPFAM" id="SSF48403">
    <property type="entry name" value="Ankyrin repeat"/>
    <property type="match status" value="2"/>
</dbReference>